<reference evidence="14" key="1">
    <citation type="submission" date="2016-02" db="EMBL/GenBank/DDBJ databases">
        <title>Comparative genomics of biotechnologically important yeasts.</title>
        <authorList>
            <consortium name="DOE Joint Genome Institute"/>
            <person name="Riley R."/>
            <person name="Haridas S."/>
            <person name="Wolfe K.H."/>
            <person name="Lopes M.R."/>
            <person name="Hittinger C.T."/>
            <person name="Goker M."/>
            <person name="Salamov A."/>
            <person name="Wisecaver J."/>
            <person name="Long T.M."/>
            <person name="Aerts A.L."/>
            <person name="Barry K."/>
            <person name="Choi C."/>
            <person name="Clum A."/>
            <person name="Coughlan A.Y."/>
            <person name="Deshpande S."/>
            <person name="Douglass A.P."/>
            <person name="Hanson S.J."/>
            <person name="Klenk H.-P."/>
            <person name="Labutti K."/>
            <person name="Lapidus A."/>
            <person name="Lindquist E."/>
            <person name="Lipzen A."/>
            <person name="Meier-Kolthoff J.P."/>
            <person name="Ohm R.A."/>
            <person name="Otillar R.P."/>
            <person name="Pangilinan J."/>
            <person name="Peng Y."/>
            <person name="Rokas A."/>
            <person name="Rosa C.A."/>
            <person name="Scheuner C."/>
            <person name="Sibirny A.A."/>
            <person name="Slot J.C."/>
            <person name="Stielow J.B."/>
            <person name="Sun H."/>
            <person name="Kurtzman C.P."/>
            <person name="Blackwell M."/>
            <person name="Jeffries T.W."/>
            <person name="Grigoriev I.V."/>
        </authorList>
    </citation>
    <scope>NUCLEOTIDE SEQUENCE [LARGE SCALE GENOMIC DNA]</scope>
    <source>
        <strain evidence="14">NRRL Y-17796</strain>
    </source>
</reference>
<comment type="catalytic activity">
    <reaction evidence="8 9">
        <text>S-hydroxy-S-oxy-L-cysteinyl-[peroxiredoxin] + [protein]-dithiol + ATP = S-hydroxy-L-cysteinyl-[peroxiredoxin] + [protein]-disulfide + ADP + phosphate</text>
        <dbReference type="Rhea" id="RHEA:17545"/>
        <dbReference type="Rhea" id="RHEA-COMP:10593"/>
        <dbReference type="Rhea" id="RHEA-COMP:10594"/>
        <dbReference type="Rhea" id="RHEA-COMP:13681"/>
        <dbReference type="Rhea" id="RHEA-COMP:17976"/>
        <dbReference type="ChEBI" id="CHEBI:29950"/>
        <dbReference type="ChEBI" id="CHEBI:30616"/>
        <dbReference type="ChEBI" id="CHEBI:43474"/>
        <dbReference type="ChEBI" id="CHEBI:50058"/>
        <dbReference type="ChEBI" id="CHEBI:61973"/>
        <dbReference type="ChEBI" id="CHEBI:61974"/>
        <dbReference type="ChEBI" id="CHEBI:456216"/>
        <dbReference type="EC" id="1.8.98.2"/>
    </reaction>
</comment>
<evidence type="ECO:0000256" key="3">
    <source>
        <dbReference type="ARBA" id="ARBA00022741"/>
    </source>
</evidence>
<organism evidence="13 14">
    <name type="scientific">Tortispora caseinolytica NRRL Y-17796</name>
    <dbReference type="NCBI Taxonomy" id="767744"/>
    <lineage>
        <taxon>Eukaryota</taxon>
        <taxon>Fungi</taxon>
        <taxon>Dikarya</taxon>
        <taxon>Ascomycota</taxon>
        <taxon>Saccharomycotina</taxon>
        <taxon>Trigonopsidomycetes</taxon>
        <taxon>Trigonopsidales</taxon>
        <taxon>Trigonopsidaceae</taxon>
        <taxon>Tortispora</taxon>
    </lineage>
</organism>
<dbReference type="PANTHER" id="PTHR21348">
    <property type="match status" value="1"/>
</dbReference>
<evidence type="ECO:0000256" key="7">
    <source>
        <dbReference type="ARBA" id="ARBA00023157"/>
    </source>
</evidence>
<dbReference type="InterPro" id="IPR003115">
    <property type="entry name" value="ParB_N"/>
</dbReference>
<feature type="disulfide bond" description="Interchain" evidence="11">
    <location>
        <position position="66"/>
    </location>
</feature>
<dbReference type="GO" id="GO:0034599">
    <property type="term" value="P:cellular response to oxidative stress"/>
    <property type="evidence" value="ECO:0007669"/>
    <property type="project" value="EnsemblFungi"/>
</dbReference>
<protein>
    <recommendedName>
        <fullName evidence="2 9">Sulfiredoxin</fullName>
        <ecNumber evidence="2 9">1.8.98.2</ecNumber>
    </recommendedName>
</protein>
<dbReference type="GO" id="GO:0032542">
    <property type="term" value="F:sulfiredoxin activity"/>
    <property type="evidence" value="ECO:0007669"/>
    <property type="project" value="UniProtKB-EC"/>
</dbReference>
<gene>
    <name evidence="13" type="ORF">CANCADRAFT_30594</name>
</gene>
<sequence>MSFQTQGLPVRDIPLKDIRRPILPVLEEGKICKMIDTVENNGELPPIDVLELRENGQSSYFAFGGCHRFQAYERTNTELVKCRVMPATKDMLKMYLGSSI</sequence>
<keyword evidence="6 9" id="KW-0560">Oxidoreductase</keyword>
<dbReference type="GO" id="GO:0032272">
    <property type="term" value="P:negative regulation of protein polymerization"/>
    <property type="evidence" value="ECO:0007669"/>
    <property type="project" value="EnsemblFungi"/>
</dbReference>
<evidence type="ECO:0000256" key="2">
    <source>
        <dbReference type="ARBA" id="ARBA00013055"/>
    </source>
</evidence>
<dbReference type="InterPro" id="IPR036086">
    <property type="entry name" value="ParB/Sulfiredoxin_sf"/>
</dbReference>
<dbReference type="OrthoDB" id="10023328at2759"/>
<keyword evidence="4 9" id="KW-0067">ATP-binding</keyword>
<evidence type="ECO:0000256" key="1">
    <source>
        <dbReference type="ARBA" id="ARBA00009609"/>
    </source>
</evidence>
<evidence type="ECO:0000256" key="8">
    <source>
        <dbReference type="ARBA" id="ARBA00047514"/>
    </source>
</evidence>
<dbReference type="Proteomes" id="UP000095023">
    <property type="component" value="Unassembled WGS sequence"/>
</dbReference>
<keyword evidence="3 9" id="KW-0547">Nucleotide-binding</keyword>
<dbReference type="GO" id="GO:0005737">
    <property type="term" value="C:cytoplasm"/>
    <property type="evidence" value="ECO:0007669"/>
    <property type="project" value="TreeGrafter"/>
</dbReference>
<dbReference type="PANTHER" id="PTHR21348:SF2">
    <property type="entry name" value="SULFIREDOXIN-1"/>
    <property type="match status" value="1"/>
</dbReference>
<evidence type="ECO:0000259" key="12">
    <source>
        <dbReference type="SMART" id="SM00470"/>
    </source>
</evidence>
<evidence type="ECO:0000256" key="11">
    <source>
        <dbReference type="PIRSR" id="PIRSR017267-2"/>
    </source>
</evidence>
<dbReference type="PIRSF" id="PIRSF017267">
    <property type="entry name" value="Sulfiredoxin"/>
    <property type="match status" value="1"/>
</dbReference>
<keyword evidence="5 9" id="KW-0049">Antioxidant</keyword>
<evidence type="ECO:0000256" key="6">
    <source>
        <dbReference type="ARBA" id="ARBA00023002"/>
    </source>
</evidence>
<dbReference type="Pfam" id="PF02195">
    <property type="entry name" value="ParB_N"/>
    <property type="match status" value="1"/>
</dbReference>
<dbReference type="GO" id="GO:0005524">
    <property type="term" value="F:ATP binding"/>
    <property type="evidence" value="ECO:0007669"/>
    <property type="project" value="UniProtKB-KW"/>
</dbReference>
<accession>A0A1E4TL25</accession>
<dbReference type="SMART" id="SM00470">
    <property type="entry name" value="ParB"/>
    <property type="match status" value="1"/>
</dbReference>
<keyword evidence="7 11" id="KW-1015">Disulfide bond</keyword>
<evidence type="ECO:0000256" key="9">
    <source>
        <dbReference type="PIRNR" id="PIRNR017267"/>
    </source>
</evidence>
<feature type="binding site" evidence="10">
    <location>
        <begin position="65"/>
        <end position="68"/>
    </location>
    <ligand>
        <name>ATP</name>
        <dbReference type="ChEBI" id="CHEBI:30616"/>
    </ligand>
</feature>
<dbReference type="AlphaFoldDB" id="A0A1E4TL25"/>
<comment type="similarity">
    <text evidence="1 9">Belongs to the sulfiredoxin family.</text>
</comment>
<dbReference type="SUPFAM" id="SSF110849">
    <property type="entry name" value="ParB/Sulfiredoxin"/>
    <property type="match status" value="1"/>
</dbReference>
<evidence type="ECO:0000256" key="5">
    <source>
        <dbReference type="ARBA" id="ARBA00022862"/>
    </source>
</evidence>
<evidence type="ECO:0000313" key="13">
    <source>
        <dbReference type="EMBL" id="ODV92439.1"/>
    </source>
</evidence>
<dbReference type="EC" id="1.8.98.2" evidence="2 9"/>
<proteinExistence type="inferred from homology"/>
<dbReference type="EMBL" id="KV453841">
    <property type="protein sequence ID" value="ODV92439.1"/>
    <property type="molecule type" value="Genomic_DNA"/>
</dbReference>
<name>A0A1E4TL25_9ASCO</name>
<evidence type="ECO:0000313" key="14">
    <source>
        <dbReference type="Proteomes" id="UP000095023"/>
    </source>
</evidence>
<dbReference type="CDD" id="cd16395">
    <property type="entry name" value="Srx"/>
    <property type="match status" value="1"/>
</dbReference>
<dbReference type="Gene3D" id="3.90.1530.10">
    <property type="entry name" value="Conserved hypothetical protein from pyrococcus furiosus pfu- 392566-001, ParB domain"/>
    <property type="match status" value="1"/>
</dbReference>
<keyword evidence="14" id="KW-1185">Reference proteome</keyword>
<feature type="domain" description="ParB-like N-terminal" evidence="12">
    <location>
        <begin position="11"/>
        <end position="100"/>
    </location>
</feature>
<evidence type="ECO:0000256" key="10">
    <source>
        <dbReference type="PIRSR" id="PIRSR017267-1"/>
    </source>
</evidence>
<dbReference type="InterPro" id="IPR016692">
    <property type="entry name" value="Sulfiredoxin"/>
</dbReference>
<evidence type="ECO:0000256" key="4">
    <source>
        <dbReference type="ARBA" id="ARBA00022840"/>
    </source>
</evidence>